<name>A0ABT9J0U6_9BACL</name>
<comment type="caution">
    <text evidence="2">The sequence shown here is derived from an EMBL/GenBank/DDBJ whole genome shotgun (WGS) entry which is preliminary data.</text>
</comment>
<sequence>MMGLRVTGIILLLLSIAIIPLLIYGVGVPWHAIKVFAADVALLTILLVILLAMNGLLFVFMSFRQNNMKIPIGKP</sequence>
<dbReference type="Proteomes" id="UP001231941">
    <property type="component" value="Unassembled WGS sequence"/>
</dbReference>
<dbReference type="EMBL" id="JAVAMP010000006">
    <property type="protein sequence ID" value="MDP5275195.1"/>
    <property type="molecule type" value="Genomic_DNA"/>
</dbReference>
<reference evidence="2 3" key="1">
    <citation type="submission" date="2023-08" db="EMBL/GenBank/DDBJ databases">
        <authorList>
            <person name="Park J.-S."/>
        </authorList>
    </citation>
    <scope>NUCLEOTIDE SEQUENCE [LARGE SCALE GENOMIC DNA]</scope>
    <source>
        <strain evidence="2 3">2205SS18-9</strain>
    </source>
</reference>
<evidence type="ECO:0000313" key="2">
    <source>
        <dbReference type="EMBL" id="MDP5275195.1"/>
    </source>
</evidence>
<organism evidence="2 3">
    <name type="scientific">Chengkuizengella axinellae</name>
    <dbReference type="NCBI Taxonomy" id="3064388"/>
    <lineage>
        <taxon>Bacteria</taxon>
        <taxon>Bacillati</taxon>
        <taxon>Bacillota</taxon>
        <taxon>Bacilli</taxon>
        <taxon>Bacillales</taxon>
        <taxon>Paenibacillaceae</taxon>
        <taxon>Chengkuizengella</taxon>
    </lineage>
</organism>
<keyword evidence="3" id="KW-1185">Reference proteome</keyword>
<accession>A0ABT9J0U6</accession>
<keyword evidence="1" id="KW-1133">Transmembrane helix</keyword>
<gene>
    <name evidence="2" type="ORF">Q5Y73_13850</name>
</gene>
<evidence type="ECO:0000313" key="3">
    <source>
        <dbReference type="Proteomes" id="UP001231941"/>
    </source>
</evidence>
<protein>
    <submittedName>
        <fullName evidence="2">Uncharacterized protein</fullName>
    </submittedName>
</protein>
<proteinExistence type="predicted"/>
<evidence type="ECO:0000256" key="1">
    <source>
        <dbReference type="SAM" id="Phobius"/>
    </source>
</evidence>
<feature type="transmembrane region" description="Helical" evidence="1">
    <location>
        <begin position="35"/>
        <end position="60"/>
    </location>
</feature>
<keyword evidence="1" id="KW-0812">Transmembrane</keyword>
<dbReference type="RefSeq" id="WP_305992507.1">
    <property type="nucleotide sequence ID" value="NZ_JAVAMP010000006.1"/>
</dbReference>
<keyword evidence="1" id="KW-0472">Membrane</keyword>